<protein>
    <submittedName>
        <fullName evidence="1">Uncharacterized protein</fullName>
    </submittedName>
</protein>
<organism evidence="1 2">
    <name type="scientific">Monilinia fructicola</name>
    <name type="common">Brown rot fungus</name>
    <name type="synonym">Ciboria fructicola</name>
    <dbReference type="NCBI Taxonomy" id="38448"/>
    <lineage>
        <taxon>Eukaryota</taxon>
        <taxon>Fungi</taxon>
        <taxon>Dikarya</taxon>
        <taxon>Ascomycota</taxon>
        <taxon>Pezizomycotina</taxon>
        <taxon>Leotiomycetes</taxon>
        <taxon>Helotiales</taxon>
        <taxon>Sclerotiniaceae</taxon>
        <taxon>Monilinia</taxon>
    </lineage>
</organism>
<gene>
    <name evidence="1" type="ORF">EYC84_004947</name>
</gene>
<comment type="caution">
    <text evidence="1">The sequence shown here is derived from an EMBL/GenBank/DDBJ whole genome shotgun (WGS) entry which is preliminary data.</text>
</comment>
<proteinExistence type="predicted"/>
<evidence type="ECO:0000313" key="2">
    <source>
        <dbReference type="Proteomes" id="UP000322873"/>
    </source>
</evidence>
<evidence type="ECO:0000313" key="1">
    <source>
        <dbReference type="EMBL" id="KAA8575859.1"/>
    </source>
</evidence>
<name>A0A5M9K5W2_MONFR</name>
<accession>A0A5M9K5W2</accession>
<reference evidence="1 2" key="1">
    <citation type="submission" date="2019-06" db="EMBL/GenBank/DDBJ databases">
        <title>Genome Sequence of the Brown Rot Fungal Pathogen Monilinia fructicola.</title>
        <authorList>
            <person name="De Miccolis Angelini R.M."/>
            <person name="Landi L."/>
            <person name="Abate D."/>
            <person name="Pollastro S."/>
            <person name="Romanazzi G."/>
            <person name="Faretra F."/>
        </authorList>
    </citation>
    <scope>NUCLEOTIDE SEQUENCE [LARGE SCALE GENOMIC DNA]</scope>
    <source>
        <strain evidence="1 2">Mfrc123</strain>
    </source>
</reference>
<dbReference type="EMBL" id="VICG01000002">
    <property type="protein sequence ID" value="KAA8575859.1"/>
    <property type="molecule type" value="Genomic_DNA"/>
</dbReference>
<sequence length="181" mass="20862">MEERKLLERRLAHMTGTILFMASQENPQLPLNHPSQPSFIPIQKAALHRISLMFSELIEKNQDGLIDDEEIVVYDPTLASSTHKKFVQDQIIYVDGLINSFYSQGQDGHDDLVALSDDRIWKAFESILKFAKWGNFGENSVTTSRQRDLHTLCFYLDVSDDFKADLDRVCMGERDFETDMD</sequence>
<dbReference type="Proteomes" id="UP000322873">
    <property type="component" value="Unassembled WGS sequence"/>
</dbReference>
<keyword evidence="2" id="KW-1185">Reference proteome</keyword>
<dbReference type="AlphaFoldDB" id="A0A5M9K5W2"/>